<dbReference type="Proteomes" id="UP000259211">
    <property type="component" value="Unassembled WGS sequence"/>
</dbReference>
<organism evidence="1 2">
    <name type="scientific">Cutibacterium avidum</name>
    <dbReference type="NCBI Taxonomy" id="33010"/>
    <lineage>
        <taxon>Bacteria</taxon>
        <taxon>Bacillati</taxon>
        <taxon>Actinomycetota</taxon>
        <taxon>Actinomycetes</taxon>
        <taxon>Propionibacteriales</taxon>
        <taxon>Propionibacteriaceae</taxon>
        <taxon>Cutibacterium</taxon>
    </lineage>
</organism>
<protein>
    <submittedName>
        <fullName evidence="1">Uncharacterized protein</fullName>
    </submittedName>
</protein>
<sequence length="92" mass="10119">MVMVTTERITEPLKSARTRNIAPYACISMENDRTPKSLLSQIFCYSELIQATPGWGYAGAYADSGIPSGKLHIPSSPSYMWGIMSRVNTSLT</sequence>
<gene>
    <name evidence="1" type="ORF">CHT91_02670</name>
</gene>
<reference evidence="1 2" key="1">
    <citation type="submission" date="2017-07" db="EMBL/GenBank/DDBJ databases">
        <authorList>
            <person name="Sun Z.S."/>
            <person name="Albrecht U."/>
            <person name="Echele G."/>
            <person name="Lee C.C."/>
        </authorList>
    </citation>
    <scope>NUCLEOTIDE SEQUENCE [LARGE SCALE GENOMIC DNA]</scope>
    <source>
        <strain evidence="1 2">P16-029</strain>
    </source>
</reference>
<accession>A0A3E2DND8</accession>
<dbReference type="EMBL" id="NOWI01000002">
    <property type="protein sequence ID" value="RFT46473.1"/>
    <property type="molecule type" value="Genomic_DNA"/>
</dbReference>
<dbReference type="AlphaFoldDB" id="A0A3E2DND8"/>
<proteinExistence type="predicted"/>
<comment type="caution">
    <text evidence="1">The sequence shown here is derived from an EMBL/GenBank/DDBJ whole genome shotgun (WGS) entry which is preliminary data.</text>
</comment>
<name>A0A3E2DND8_9ACTN</name>
<evidence type="ECO:0000313" key="1">
    <source>
        <dbReference type="EMBL" id="RFT46473.1"/>
    </source>
</evidence>
<evidence type="ECO:0000313" key="2">
    <source>
        <dbReference type="Proteomes" id="UP000259211"/>
    </source>
</evidence>